<keyword evidence="5" id="KW-0285">Flavoprotein</keyword>
<evidence type="ECO:0000259" key="7">
    <source>
        <dbReference type="Pfam" id="PF00171"/>
    </source>
</evidence>
<dbReference type="CDD" id="cd07125">
    <property type="entry name" value="ALDH_PutA-P5CDH"/>
    <property type="match status" value="1"/>
</dbReference>
<keyword evidence="3 5" id="KW-0520">NAD</keyword>
<evidence type="ECO:0000313" key="11">
    <source>
        <dbReference type="EMBL" id="QND79461.1"/>
    </source>
</evidence>
<comment type="function">
    <text evidence="5">Oxidizes proline to glutamate for use as a carbon and nitrogen source.</text>
</comment>
<dbReference type="InterPro" id="IPR016161">
    <property type="entry name" value="Ald_DH/histidinol_DH"/>
</dbReference>
<feature type="domain" description="Proline dehydrogenase" evidence="8">
    <location>
        <begin position="207"/>
        <end position="500"/>
    </location>
</feature>
<dbReference type="Gene3D" id="1.20.5.550">
    <property type="entry name" value="Single Helix bin"/>
    <property type="match status" value="1"/>
</dbReference>
<dbReference type="InterPro" id="IPR024090">
    <property type="entry name" value="PRODH_PutA_dom_I"/>
</dbReference>
<dbReference type="Gene3D" id="1.20.5.460">
    <property type="entry name" value="Single helix bin"/>
    <property type="match status" value="1"/>
</dbReference>
<dbReference type="Proteomes" id="UP000515506">
    <property type="component" value="Chromosome"/>
</dbReference>
<name>A0ABX6R9H0_PSEMX</name>
<feature type="domain" description="Aldehyde dehydrogenase" evidence="7">
    <location>
        <begin position="591"/>
        <end position="1053"/>
    </location>
</feature>
<sequence length="1071" mass="115263">MSSPSPSPSPAAPPADGIIAPELPAPPSPLRAAITAAWLRDETEHVRELLEQARLPATEQAQAQKLAVDLVKRVRARAQDQGAIEAFMRQYDLGSEEGVLLMCVAEALLRIPDQDTADKLIRDKLGDADWEKHLGQSDSVLVNASTWGLMLTGKLVNLNDLTRADVPGAFKRLVGRVGEPVIRLAMRQAMRIMGHQFVMGRTIDEALARSRKGGNADYRYSFDMLGEGALTTKDAARYLEAYRQAIHAIGRTGPFADVFAAPSISIKLSALHPRYEHAKRARVMKELAPAILELAQLAKSYGIGFTIDAEEADRLELSLDLIEATFSDASLDGWEGYGLAVQAYQKRTPYVIDFLADLARRVGRRMPVRLVKGAYWDAEIKRAQIDGHPGYPVFTRKPNTDVSYLANARRMLDQGDALYPMFATHNAQTIAAIRSIAQGRPYEHQKLHGMGDDLYAEVVPKHRLDIPCRVYAPVGSHEDLLPYLVRRLLENGANSSFVNRITDENVAIEDLVRDPVQTVSAFDAIPHPRIPLPVDLFRSQPAPIQNSDRDNSMGANLANDNDLRALAERVNAAVKPWRAAPLVPGAVVSSTALPVTNPADRRQTVGEWQPADSGTVEKALANAVAAQPAWDRTPAASRAAILEHAAHLLEQRMADYIALCVKEAGKTIPDSVAEVREAVDFLRYYAAQARAQFGAPEQLPGPTGESNQLQLQGRGVFVCISPWNFPLAIFLGQVSAALAAGNSVIAKPAEQTNLIGHAAVKLLHEAGIPEAVLQFLPGNGATVGAALTRDPRVAGVAFTGSTETARAINRALAGRESGPIATLIAETGGQNAFIADSSALPEQLVKDAMGSAFTSAGQRCSAARVLFVQDDIADKVMTMLAGAMDELKIGDPGLLSTDVGPVIDADALKILEDHAARMAKEARLIKQANAGEDTAHGTFFAPRAWELTSLDQLHREIFGPALHVVRWKADQLDAVIDQINATGYGLTLGVHSRIDETIDRIAARVKVGNVYVNRNQIGAVVGVQPFGGQGLSGTGPKAGGPHYLPRFATEKTVTVNTTAAGGNASLLTLGD</sequence>
<dbReference type="InterPro" id="IPR050485">
    <property type="entry name" value="Proline_metab_enzyme"/>
</dbReference>
<comment type="pathway">
    <text evidence="5">Amino-acid degradation; L-proline degradation into L-glutamate; L-glutamate from L-proline: step 1/2.</text>
</comment>
<feature type="region of interest" description="Disordered" evidence="6">
    <location>
        <begin position="1"/>
        <end position="26"/>
    </location>
</feature>
<comment type="pathway">
    <text evidence="1 5">Amino-acid degradation; L-proline degradation into L-glutamate; L-glutamate from L-proline: step 2/2.</text>
</comment>
<dbReference type="InterPro" id="IPR015590">
    <property type="entry name" value="Aldehyde_DH_dom"/>
</dbReference>
<dbReference type="InterPro" id="IPR024089">
    <property type="entry name" value="PRODH_PutA_dom_I/II"/>
</dbReference>
<evidence type="ECO:0000256" key="4">
    <source>
        <dbReference type="ARBA" id="ARBA00048142"/>
    </source>
</evidence>
<dbReference type="Pfam" id="PF18327">
    <property type="entry name" value="PRODH"/>
    <property type="match status" value="1"/>
</dbReference>
<dbReference type="InterPro" id="IPR002872">
    <property type="entry name" value="Proline_DH_dom"/>
</dbReference>
<organism evidence="11 12">
    <name type="scientific">Pseudoxanthomonas mexicana</name>
    <dbReference type="NCBI Taxonomy" id="128785"/>
    <lineage>
        <taxon>Bacteria</taxon>
        <taxon>Pseudomonadati</taxon>
        <taxon>Pseudomonadota</taxon>
        <taxon>Gammaproteobacteria</taxon>
        <taxon>Lysobacterales</taxon>
        <taxon>Lysobacteraceae</taxon>
        <taxon>Pseudoxanthomonas</taxon>
    </lineage>
</organism>
<feature type="domain" description="Proline dehydrogenase PutA" evidence="9">
    <location>
        <begin position="84"/>
        <end position="197"/>
    </location>
</feature>
<dbReference type="InterPro" id="IPR016160">
    <property type="entry name" value="Ald_DH_CS_CYS"/>
</dbReference>
<comment type="similarity">
    <text evidence="5">In the C-terminal section; belongs to the aldehyde dehydrogenase family.</text>
</comment>
<dbReference type="SUPFAM" id="SSF81935">
    <property type="entry name" value="N-terminal domain of bifunctional PutA protein"/>
    <property type="match status" value="1"/>
</dbReference>
<dbReference type="SUPFAM" id="SSF53720">
    <property type="entry name" value="ALDH-like"/>
    <property type="match status" value="1"/>
</dbReference>
<comment type="catalytic activity">
    <reaction evidence="5">
        <text>L-proline + a quinone = (S)-1-pyrroline-5-carboxylate + a quinol + H(+)</text>
        <dbReference type="Rhea" id="RHEA:23784"/>
        <dbReference type="ChEBI" id="CHEBI:15378"/>
        <dbReference type="ChEBI" id="CHEBI:17388"/>
        <dbReference type="ChEBI" id="CHEBI:24646"/>
        <dbReference type="ChEBI" id="CHEBI:60039"/>
        <dbReference type="ChEBI" id="CHEBI:132124"/>
        <dbReference type="EC" id="1.5.5.2"/>
    </reaction>
</comment>
<reference evidence="11 12" key="1">
    <citation type="submission" date="2020-08" db="EMBL/GenBank/DDBJ databases">
        <title>Streptomycin resistant and MDR strain, P. mexicana.</title>
        <authorList>
            <person name="Ganesh-kumar S."/>
            <person name="Zhe T."/>
            <person name="Yu Z."/>
            <person name="Min Y."/>
        </authorList>
    </citation>
    <scope>NUCLEOTIDE SEQUENCE [LARGE SCALE GENOMIC DNA]</scope>
    <source>
        <strain evidence="11 12">GTZY</strain>
    </source>
</reference>
<dbReference type="PANTHER" id="PTHR42862">
    <property type="entry name" value="DELTA-1-PYRROLINE-5-CARBOXYLATE DEHYDROGENASE 1, ISOFORM A-RELATED"/>
    <property type="match status" value="1"/>
</dbReference>
<feature type="compositionally biased region" description="Pro residues" evidence="6">
    <location>
        <begin position="1"/>
        <end position="13"/>
    </location>
</feature>
<dbReference type="SUPFAM" id="SSF51730">
    <property type="entry name" value="FAD-linked oxidoreductase"/>
    <property type="match status" value="1"/>
</dbReference>
<accession>A0ABX6R9H0</accession>
<dbReference type="Pfam" id="PF14850">
    <property type="entry name" value="Pro_dh-DNA_bdg"/>
    <property type="match status" value="1"/>
</dbReference>
<dbReference type="InterPro" id="IPR025703">
    <property type="entry name" value="Bifunct_PutA"/>
</dbReference>
<dbReference type="PIRSF" id="PIRSF000197">
    <property type="entry name" value="Bifunct_PutA"/>
    <property type="match status" value="1"/>
</dbReference>
<keyword evidence="5" id="KW-0238">DNA-binding</keyword>
<dbReference type="Gene3D" id="3.40.309.10">
    <property type="entry name" value="Aldehyde Dehydrogenase, Chain A, domain 2"/>
    <property type="match status" value="1"/>
</dbReference>
<evidence type="ECO:0000256" key="1">
    <source>
        <dbReference type="ARBA" id="ARBA00004786"/>
    </source>
</evidence>
<comment type="similarity">
    <text evidence="5">In the N-terminal section; belongs to the proline dehydrogenase family.</text>
</comment>
<keyword evidence="12" id="KW-1185">Reference proteome</keyword>
<dbReference type="EC" id="1.2.1.88" evidence="5"/>
<dbReference type="Gene3D" id="3.40.605.10">
    <property type="entry name" value="Aldehyde Dehydrogenase, Chain A, domain 1"/>
    <property type="match status" value="1"/>
</dbReference>
<feature type="domain" description="Proline utilization A proline dehydrogenase N-terminal" evidence="10">
    <location>
        <begin position="28"/>
        <end position="75"/>
    </location>
</feature>
<dbReference type="EMBL" id="CP060028">
    <property type="protein sequence ID" value="QND79461.1"/>
    <property type="molecule type" value="Genomic_DNA"/>
</dbReference>
<dbReference type="InterPro" id="IPR024082">
    <property type="entry name" value="PRODH_PutA_dom_II"/>
</dbReference>
<dbReference type="NCBIfam" id="NF008869">
    <property type="entry name" value="PRK11904.1"/>
    <property type="match status" value="1"/>
</dbReference>
<dbReference type="InterPro" id="IPR041349">
    <property type="entry name" value="PRODH"/>
</dbReference>
<proteinExistence type="inferred from homology"/>
<evidence type="ECO:0000259" key="9">
    <source>
        <dbReference type="Pfam" id="PF14850"/>
    </source>
</evidence>
<dbReference type="EC" id="1.5.5.2" evidence="5"/>
<dbReference type="Gene3D" id="3.20.20.220">
    <property type="match status" value="1"/>
</dbReference>
<evidence type="ECO:0000256" key="6">
    <source>
        <dbReference type="SAM" id="MobiDB-lite"/>
    </source>
</evidence>
<dbReference type="InterPro" id="IPR029041">
    <property type="entry name" value="FAD-linked_oxidoreductase-like"/>
</dbReference>
<evidence type="ECO:0000256" key="5">
    <source>
        <dbReference type="PIRNR" id="PIRNR000197"/>
    </source>
</evidence>
<dbReference type="RefSeq" id="WP_185894800.1">
    <property type="nucleotide sequence ID" value="NZ_CP060028.1"/>
</dbReference>
<comment type="cofactor">
    <cofactor evidence="5">
        <name>FAD</name>
        <dbReference type="ChEBI" id="CHEBI:57692"/>
    </cofactor>
</comment>
<keyword evidence="5" id="KW-0678">Repressor</keyword>
<dbReference type="InterPro" id="IPR016163">
    <property type="entry name" value="Ald_DH_C"/>
</dbReference>
<dbReference type="PROSITE" id="PS00070">
    <property type="entry name" value="ALDEHYDE_DEHYDR_CYS"/>
    <property type="match status" value="1"/>
</dbReference>
<comment type="catalytic activity">
    <reaction evidence="4 5">
        <text>L-glutamate 5-semialdehyde + NAD(+) + H2O = L-glutamate + NADH + 2 H(+)</text>
        <dbReference type="Rhea" id="RHEA:30235"/>
        <dbReference type="ChEBI" id="CHEBI:15377"/>
        <dbReference type="ChEBI" id="CHEBI:15378"/>
        <dbReference type="ChEBI" id="CHEBI:29985"/>
        <dbReference type="ChEBI" id="CHEBI:57540"/>
        <dbReference type="ChEBI" id="CHEBI:57945"/>
        <dbReference type="ChEBI" id="CHEBI:58066"/>
        <dbReference type="EC" id="1.2.1.88"/>
    </reaction>
</comment>
<dbReference type="Pfam" id="PF01619">
    <property type="entry name" value="Pro_dh"/>
    <property type="match status" value="1"/>
</dbReference>
<evidence type="ECO:0000256" key="2">
    <source>
        <dbReference type="ARBA" id="ARBA00023002"/>
    </source>
</evidence>
<dbReference type="InterPro" id="IPR005933">
    <property type="entry name" value="PutA_C"/>
</dbReference>
<dbReference type="NCBIfam" id="TIGR01238">
    <property type="entry name" value="D1pyr5carbox3"/>
    <property type="match status" value="1"/>
</dbReference>
<keyword evidence="5" id="KW-0274">FAD</keyword>
<keyword evidence="5" id="KW-0805">Transcription regulation</keyword>
<protein>
    <recommendedName>
        <fullName evidence="5">Bifunctional protein PutA</fullName>
    </recommendedName>
    <domain>
        <recommendedName>
            <fullName evidence="5">Proline dehydrogenase</fullName>
            <ecNumber evidence="5">1.5.5.2</ecNumber>
        </recommendedName>
        <alternativeName>
            <fullName evidence="5">Proline oxidase</fullName>
        </alternativeName>
    </domain>
    <domain>
        <recommendedName>
            <fullName evidence="5">Delta-1-pyrroline-5-carboxylate dehydrogenase</fullName>
            <shortName evidence="5">P5C dehydrogenase</shortName>
            <ecNumber evidence="5">1.2.1.88</ecNumber>
        </recommendedName>
        <alternativeName>
            <fullName evidence="5">L-glutamate gamma-semialdehyde dehydrogenase</fullName>
        </alternativeName>
    </domain>
</protein>
<dbReference type="Pfam" id="PF00171">
    <property type="entry name" value="Aldedh"/>
    <property type="match status" value="1"/>
</dbReference>
<dbReference type="PANTHER" id="PTHR42862:SF1">
    <property type="entry name" value="DELTA-1-PYRROLINE-5-CARBOXYLATE DEHYDROGENASE 2, ISOFORM A-RELATED"/>
    <property type="match status" value="1"/>
</dbReference>
<dbReference type="GO" id="GO:0003842">
    <property type="term" value="F:L-glutamate gamma-semialdehyde dehydrogenase activity"/>
    <property type="evidence" value="ECO:0007669"/>
    <property type="project" value="UniProtKB-EC"/>
</dbReference>
<evidence type="ECO:0000313" key="12">
    <source>
        <dbReference type="Proteomes" id="UP000515506"/>
    </source>
</evidence>
<keyword evidence="5" id="KW-0804">Transcription</keyword>
<evidence type="ECO:0000256" key="3">
    <source>
        <dbReference type="ARBA" id="ARBA00023027"/>
    </source>
</evidence>
<dbReference type="InterPro" id="IPR016162">
    <property type="entry name" value="Ald_DH_N"/>
</dbReference>
<keyword evidence="5" id="KW-0642">Proline metabolism</keyword>
<dbReference type="GO" id="GO:0004657">
    <property type="term" value="F:proline dehydrogenase activity"/>
    <property type="evidence" value="ECO:0007669"/>
    <property type="project" value="UniProtKB-EC"/>
</dbReference>
<gene>
    <name evidence="11" type="primary">putA</name>
    <name evidence="11" type="ORF">H4W19_14035</name>
</gene>
<evidence type="ECO:0000259" key="8">
    <source>
        <dbReference type="Pfam" id="PF01619"/>
    </source>
</evidence>
<keyword evidence="2 5" id="KW-0560">Oxidoreductase</keyword>
<evidence type="ECO:0000259" key="10">
    <source>
        <dbReference type="Pfam" id="PF18327"/>
    </source>
</evidence>